<proteinExistence type="predicted"/>
<evidence type="ECO:0000256" key="1">
    <source>
        <dbReference type="SAM" id="Phobius"/>
    </source>
</evidence>
<accession>A0A919EIM3</accession>
<feature type="transmembrane region" description="Helical" evidence="1">
    <location>
        <begin position="60"/>
        <end position="82"/>
    </location>
</feature>
<gene>
    <name evidence="3" type="ORF">GCM10017161_10700</name>
</gene>
<protein>
    <submittedName>
        <fullName evidence="3">CAAX amino protease</fullName>
    </submittedName>
</protein>
<dbReference type="Proteomes" id="UP000623842">
    <property type="component" value="Unassembled WGS sequence"/>
</dbReference>
<dbReference type="PANTHER" id="PTHR36435">
    <property type="entry name" value="SLR1288 PROTEIN"/>
    <property type="match status" value="1"/>
</dbReference>
<dbReference type="Pfam" id="PF02517">
    <property type="entry name" value="Rce1-like"/>
    <property type="match status" value="1"/>
</dbReference>
<evidence type="ECO:0000259" key="2">
    <source>
        <dbReference type="Pfam" id="PF02517"/>
    </source>
</evidence>
<name>A0A919EIM3_9GAMM</name>
<keyword evidence="4" id="KW-1185">Reference proteome</keyword>
<feature type="transmembrane region" description="Helical" evidence="1">
    <location>
        <begin position="200"/>
        <end position="217"/>
    </location>
</feature>
<feature type="transmembrane region" description="Helical" evidence="1">
    <location>
        <begin position="103"/>
        <end position="125"/>
    </location>
</feature>
<dbReference type="PANTHER" id="PTHR36435:SF1">
    <property type="entry name" value="CAAX AMINO TERMINAL PROTEASE FAMILY PROTEIN"/>
    <property type="match status" value="1"/>
</dbReference>
<dbReference type="EMBL" id="BNCK01000002">
    <property type="protein sequence ID" value="GHF85056.1"/>
    <property type="molecule type" value="Genomic_DNA"/>
</dbReference>
<evidence type="ECO:0000313" key="4">
    <source>
        <dbReference type="Proteomes" id="UP000623842"/>
    </source>
</evidence>
<dbReference type="InterPro" id="IPR052710">
    <property type="entry name" value="CAAX_protease"/>
</dbReference>
<feature type="domain" description="CAAX prenyl protease 2/Lysostaphin resistance protein A-like" evidence="2">
    <location>
        <begin position="145"/>
        <end position="237"/>
    </location>
</feature>
<dbReference type="InterPro" id="IPR003675">
    <property type="entry name" value="Rce1/LyrA-like_dom"/>
</dbReference>
<feature type="transmembrane region" description="Helical" evidence="1">
    <location>
        <begin position="145"/>
        <end position="165"/>
    </location>
</feature>
<feature type="transmembrane region" description="Helical" evidence="1">
    <location>
        <begin position="21"/>
        <end position="40"/>
    </location>
</feature>
<sequence length="245" mass="27877">MTTTSLPEDKTSSSLLSTLSWLFLLTIVIQFVIAIFITMSDVLSLFVNQQLTMEQYESNPYLLFIGIFFYAIAIIPLLKYALNENNTAPITQQLAFKSVHLKTLTFTVIVTSVFMIFEFSTTAALDVQTPVFMKNYVEQINNWQEIVIAVISISVLAPIAEEVIFRGVAYARIVNSRFGVTGAIVIPSIFFTLIHMQYEQITVFILIFISSILFGVIRHRTQNIWYCILSHSLMNFISLVMLLQD</sequence>
<keyword evidence="3" id="KW-0645">Protease</keyword>
<dbReference type="GO" id="GO:0080120">
    <property type="term" value="P:CAAX-box protein maturation"/>
    <property type="evidence" value="ECO:0007669"/>
    <property type="project" value="UniProtKB-ARBA"/>
</dbReference>
<dbReference type="RefSeq" id="WP_189768038.1">
    <property type="nucleotide sequence ID" value="NZ_BNCK01000002.1"/>
</dbReference>
<organism evidence="3 4">
    <name type="scientific">Thalassotalea marina</name>
    <dbReference type="NCBI Taxonomy" id="1673741"/>
    <lineage>
        <taxon>Bacteria</taxon>
        <taxon>Pseudomonadati</taxon>
        <taxon>Pseudomonadota</taxon>
        <taxon>Gammaproteobacteria</taxon>
        <taxon>Alteromonadales</taxon>
        <taxon>Colwelliaceae</taxon>
        <taxon>Thalassotalea</taxon>
    </lineage>
</organism>
<keyword evidence="3" id="KW-0378">Hydrolase</keyword>
<dbReference type="AlphaFoldDB" id="A0A919EIM3"/>
<keyword evidence="1" id="KW-1133">Transmembrane helix</keyword>
<evidence type="ECO:0000313" key="3">
    <source>
        <dbReference type="EMBL" id="GHF85056.1"/>
    </source>
</evidence>
<keyword evidence="1" id="KW-0812">Transmembrane</keyword>
<feature type="transmembrane region" description="Helical" evidence="1">
    <location>
        <begin position="224"/>
        <end position="243"/>
    </location>
</feature>
<reference evidence="3" key="1">
    <citation type="journal article" date="2014" name="Int. J. Syst. Evol. Microbiol.">
        <title>Complete genome sequence of Corynebacterium casei LMG S-19264T (=DSM 44701T), isolated from a smear-ripened cheese.</title>
        <authorList>
            <consortium name="US DOE Joint Genome Institute (JGI-PGF)"/>
            <person name="Walter F."/>
            <person name="Albersmeier A."/>
            <person name="Kalinowski J."/>
            <person name="Ruckert C."/>
        </authorList>
    </citation>
    <scope>NUCLEOTIDE SEQUENCE</scope>
    <source>
        <strain evidence="3">KCTC 42731</strain>
    </source>
</reference>
<comment type="caution">
    <text evidence="3">The sequence shown here is derived from an EMBL/GenBank/DDBJ whole genome shotgun (WGS) entry which is preliminary data.</text>
</comment>
<feature type="transmembrane region" description="Helical" evidence="1">
    <location>
        <begin position="177"/>
        <end position="194"/>
    </location>
</feature>
<dbReference type="GO" id="GO:0006508">
    <property type="term" value="P:proteolysis"/>
    <property type="evidence" value="ECO:0007669"/>
    <property type="project" value="UniProtKB-KW"/>
</dbReference>
<dbReference type="GO" id="GO:0004175">
    <property type="term" value="F:endopeptidase activity"/>
    <property type="evidence" value="ECO:0007669"/>
    <property type="project" value="UniProtKB-ARBA"/>
</dbReference>
<keyword evidence="1" id="KW-0472">Membrane</keyword>
<reference evidence="3" key="2">
    <citation type="submission" date="2020-09" db="EMBL/GenBank/DDBJ databases">
        <authorList>
            <person name="Sun Q."/>
            <person name="Kim S."/>
        </authorList>
    </citation>
    <scope>NUCLEOTIDE SEQUENCE</scope>
    <source>
        <strain evidence="3">KCTC 42731</strain>
    </source>
</reference>